<gene>
    <name evidence="6" type="ORF">TAPDE_005048</name>
</gene>
<name>R4XFB2_TAPDE</name>
<evidence type="ECO:0000256" key="4">
    <source>
        <dbReference type="SAM" id="MobiDB-lite"/>
    </source>
</evidence>
<dbReference type="OrthoDB" id="341421at2759"/>
<accession>R4XFB2</accession>
<dbReference type="Proteomes" id="UP000013776">
    <property type="component" value="Unassembled WGS sequence"/>
</dbReference>
<evidence type="ECO:0000259" key="5">
    <source>
        <dbReference type="PROSITE" id="PS50280"/>
    </source>
</evidence>
<dbReference type="SUPFAM" id="SSF82199">
    <property type="entry name" value="SET domain"/>
    <property type="match status" value="1"/>
</dbReference>
<dbReference type="EMBL" id="CAHR02000261">
    <property type="protein sequence ID" value="CCG84562.1"/>
    <property type="molecule type" value="Genomic_DNA"/>
</dbReference>
<keyword evidence="3" id="KW-0949">S-adenosyl-L-methionine</keyword>
<keyword evidence="2" id="KW-0808">Transferase</keyword>
<organism evidence="6 7">
    <name type="scientific">Taphrina deformans (strain PYCC 5710 / ATCC 11124 / CBS 356.35 / IMI 108563 / JCM 9778 / NBRC 8474)</name>
    <name type="common">Peach leaf curl fungus</name>
    <name type="synonym">Lalaria deformans</name>
    <dbReference type="NCBI Taxonomy" id="1097556"/>
    <lineage>
        <taxon>Eukaryota</taxon>
        <taxon>Fungi</taxon>
        <taxon>Dikarya</taxon>
        <taxon>Ascomycota</taxon>
        <taxon>Taphrinomycotina</taxon>
        <taxon>Taphrinomycetes</taxon>
        <taxon>Taphrinales</taxon>
        <taxon>Taphrinaceae</taxon>
        <taxon>Taphrina</taxon>
    </lineage>
</organism>
<dbReference type="Gene3D" id="3.90.1420.10">
    <property type="entry name" value="Rubisco LSMT, substrate-binding domain"/>
    <property type="match status" value="1"/>
</dbReference>
<dbReference type="InterPro" id="IPR015353">
    <property type="entry name" value="Rubisco_LSMT_subst-bd"/>
</dbReference>
<dbReference type="AlphaFoldDB" id="R4XFB2"/>
<dbReference type="PANTHER" id="PTHR13271:SF34">
    <property type="entry name" value="N-LYSINE METHYLTRANSFERASE SETD6"/>
    <property type="match status" value="1"/>
</dbReference>
<dbReference type="Gene3D" id="3.90.1410.10">
    <property type="entry name" value="set domain protein methyltransferase, domain 1"/>
    <property type="match status" value="1"/>
</dbReference>
<dbReference type="Pfam" id="PF09273">
    <property type="entry name" value="Rubis-subs-bind"/>
    <property type="match status" value="1"/>
</dbReference>
<evidence type="ECO:0000256" key="3">
    <source>
        <dbReference type="ARBA" id="ARBA00022691"/>
    </source>
</evidence>
<feature type="compositionally biased region" description="Basic and acidic residues" evidence="4">
    <location>
        <begin position="429"/>
        <end position="449"/>
    </location>
</feature>
<keyword evidence="1" id="KW-0489">Methyltransferase</keyword>
<proteinExistence type="predicted"/>
<dbReference type="GO" id="GO:0032259">
    <property type="term" value="P:methylation"/>
    <property type="evidence" value="ECO:0007669"/>
    <property type="project" value="UniProtKB-KW"/>
</dbReference>
<sequence length="449" mass="51547">MRDAAFDEQSESFMRWLSSRPGVFISPKIALENYTEYNGGRGLSAVEALSPDDLLFTVPRHTLLSWQNSTLRDKLQFDDEQTGRLGDWNLLILSLLYENSMPDSKWAEYLSILPDSFSTPMFWSSEELSELQGSTLSEKIGREEADQSYHDLILPIILAYPQLFDITRCGLEQFHRMGSLIMAYSFDAPIETTSSEDQADDNDSNDEEEEEQSEKVMCPLADLLNADTQLNNARLYYLPDRLEMRCIKQITEGEQIYNTYGELPNSDLLRRYGYIQAQNPHDIVELPGDVITSLFPLSDAEKEERVDWLLDMELLDDTFEVTQSGKVPSQVMVTMDVLSMTLLDFDRLKSEEIDVPRGKKTATMQNLVSRALRAQLEKYSSTIEQDEEILQRSEVSYNKRNAVAVRLGEKNILRRALDLVMAWDMQETSSRKRSNDARREDGNKKSRAQ</sequence>
<dbReference type="InterPro" id="IPR001214">
    <property type="entry name" value="SET_dom"/>
</dbReference>
<dbReference type="SUPFAM" id="SSF81822">
    <property type="entry name" value="RuBisCo LSMT C-terminal, substrate-binding domain"/>
    <property type="match status" value="1"/>
</dbReference>
<feature type="region of interest" description="Disordered" evidence="4">
    <location>
        <begin position="193"/>
        <end position="214"/>
    </location>
</feature>
<evidence type="ECO:0000313" key="6">
    <source>
        <dbReference type="EMBL" id="CCG84562.1"/>
    </source>
</evidence>
<dbReference type="FunFam" id="3.90.1410.10:FF:000007">
    <property type="entry name" value="Ribosomal lysine N-methyltransferase 4"/>
    <property type="match status" value="1"/>
</dbReference>
<dbReference type="VEuPathDB" id="FungiDB:TAPDE_005048"/>
<evidence type="ECO:0000256" key="1">
    <source>
        <dbReference type="ARBA" id="ARBA00022603"/>
    </source>
</evidence>
<dbReference type="eggNOG" id="KOG1338">
    <property type="taxonomic scope" value="Eukaryota"/>
</dbReference>
<feature type="region of interest" description="Disordered" evidence="4">
    <location>
        <begin position="426"/>
        <end position="449"/>
    </location>
</feature>
<protein>
    <recommendedName>
        <fullName evidence="5">SET domain-containing protein</fullName>
    </recommendedName>
</protein>
<comment type="caution">
    <text evidence="6">The sequence shown here is derived from an EMBL/GenBank/DDBJ whole genome shotgun (WGS) entry which is preliminary data.</text>
</comment>
<dbReference type="InterPro" id="IPR036464">
    <property type="entry name" value="Rubisco_LSMT_subst-bd_sf"/>
</dbReference>
<evidence type="ECO:0000313" key="7">
    <source>
        <dbReference type="Proteomes" id="UP000013776"/>
    </source>
</evidence>
<dbReference type="GO" id="GO:0016279">
    <property type="term" value="F:protein-lysine N-methyltransferase activity"/>
    <property type="evidence" value="ECO:0007669"/>
    <property type="project" value="InterPro"/>
</dbReference>
<dbReference type="STRING" id="1097556.R4XFB2"/>
<dbReference type="InterPro" id="IPR044430">
    <property type="entry name" value="SETD6_SET"/>
</dbReference>
<dbReference type="PANTHER" id="PTHR13271">
    <property type="entry name" value="UNCHARACTERIZED PUTATIVE METHYLTRANSFERASE"/>
    <property type="match status" value="1"/>
</dbReference>
<keyword evidence="7" id="KW-1185">Reference proteome</keyword>
<dbReference type="InterPro" id="IPR046341">
    <property type="entry name" value="SET_dom_sf"/>
</dbReference>
<dbReference type="GO" id="GO:0005634">
    <property type="term" value="C:nucleus"/>
    <property type="evidence" value="ECO:0007669"/>
    <property type="project" value="TreeGrafter"/>
</dbReference>
<feature type="compositionally biased region" description="Acidic residues" evidence="4">
    <location>
        <begin position="197"/>
        <end position="212"/>
    </location>
</feature>
<feature type="domain" description="SET" evidence="5">
    <location>
        <begin position="27"/>
        <end position="261"/>
    </location>
</feature>
<dbReference type="InterPro" id="IPR050600">
    <property type="entry name" value="SETD3_SETD6_MTase"/>
</dbReference>
<evidence type="ECO:0000256" key="2">
    <source>
        <dbReference type="ARBA" id="ARBA00022679"/>
    </source>
</evidence>
<dbReference type="CDD" id="cd19178">
    <property type="entry name" value="SET_SETD6"/>
    <property type="match status" value="1"/>
</dbReference>
<dbReference type="PROSITE" id="PS50280">
    <property type="entry name" value="SET"/>
    <property type="match status" value="1"/>
</dbReference>
<dbReference type="Pfam" id="PF00856">
    <property type="entry name" value="SET"/>
    <property type="match status" value="1"/>
</dbReference>
<reference evidence="6 7" key="1">
    <citation type="journal article" date="2013" name="MBio">
        <title>Genome sequencing of the plant pathogen Taphrina deformans, the causal agent of peach leaf curl.</title>
        <authorList>
            <person name="Cisse O.H."/>
            <person name="Almeida J.M.G.C.F."/>
            <person name="Fonseca A."/>
            <person name="Kumar A.A."/>
            <person name="Salojaervi J."/>
            <person name="Overmyer K."/>
            <person name="Hauser P.M."/>
            <person name="Pagni M."/>
        </authorList>
    </citation>
    <scope>NUCLEOTIDE SEQUENCE [LARGE SCALE GENOMIC DNA]</scope>
    <source>
        <strain evidence="7">PYCC 5710 / ATCC 11124 / CBS 356.35 / IMI 108563 / JCM 9778 / NBRC 8474</strain>
    </source>
</reference>